<dbReference type="RefSeq" id="WP_094059161.1">
    <property type="nucleotide sequence ID" value="NZ_CP022530.1"/>
</dbReference>
<reference evidence="5 6" key="1">
    <citation type="submission" date="2017-07" db="EMBL/GenBank/DDBJ databases">
        <title>Annotated genome sequence of Bacterioplanes sanyensis isolated from Red Sea.</title>
        <authorList>
            <person name="Rehman Z.U."/>
        </authorList>
    </citation>
    <scope>NUCLEOTIDE SEQUENCE [LARGE SCALE GENOMIC DNA]</scope>
    <source>
        <strain evidence="5 6">NV9</strain>
    </source>
</reference>
<comment type="similarity">
    <text evidence="1">Belongs to the bacterial solute-binding protein 3 family.</text>
</comment>
<protein>
    <recommendedName>
        <fullName evidence="4">Solute-binding protein family 3/N-terminal domain-containing protein</fullName>
    </recommendedName>
</protein>
<dbReference type="AlphaFoldDB" id="A0A222FGT7"/>
<feature type="signal peptide" evidence="3">
    <location>
        <begin position="1"/>
        <end position="19"/>
    </location>
</feature>
<sequence>MKCWLTRLFLSLLAIPCGAKSLQVAVGLALPPYVISEQNRGFELDIVREALATQGHTITPVYAPFRRVPELLREQQVDAAITVTAQTVDNSAFLSTPYITYRNVAVALSKRQLVLHSVSQLASYSVLAFQNAHRYLGAEFRNSVKQSPDYQEIARQSAQITMLYGERVDVIVLDHNIFHYYRQQEQRVRTNQAVDIFPLFEPIHYQMAFRQRSWRDDFDRGLQQLRATGRYQQIVDQYLQPEQVSFSNTETAENLAQ</sequence>
<organism evidence="5 6">
    <name type="scientific">Bacterioplanes sanyensis</name>
    <dbReference type="NCBI Taxonomy" id="1249553"/>
    <lineage>
        <taxon>Bacteria</taxon>
        <taxon>Pseudomonadati</taxon>
        <taxon>Pseudomonadota</taxon>
        <taxon>Gammaproteobacteria</taxon>
        <taxon>Oceanospirillales</taxon>
        <taxon>Oceanospirillaceae</taxon>
        <taxon>Bacterioplanes</taxon>
    </lineage>
</organism>
<evidence type="ECO:0000259" key="4">
    <source>
        <dbReference type="SMART" id="SM00062"/>
    </source>
</evidence>
<accession>A0A222FGT7</accession>
<dbReference type="Proteomes" id="UP000202440">
    <property type="component" value="Chromosome"/>
</dbReference>
<evidence type="ECO:0000313" key="5">
    <source>
        <dbReference type="EMBL" id="ASP37960.1"/>
    </source>
</evidence>
<gene>
    <name evidence="5" type="ORF">CHH28_04375</name>
</gene>
<evidence type="ECO:0000256" key="1">
    <source>
        <dbReference type="ARBA" id="ARBA00010333"/>
    </source>
</evidence>
<feature type="domain" description="Solute-binding protein family 3/N-terminal" evidence="4">
    <location>
        <begin position="21"/>
        <end position="242"/>
    </location>
</feature>
<dbReference type="PANTHER" id="PTHR35936:SF25">
    <property type="entry name" value="ABC TRANSPORTER SUBSTRATE-BINDING PROTEIN"/>
    <property type="match status" value="1"/>
</dbReference>
<dbReference type="InterPro" id="IPR001638">
    <property type="entry name" value="Solute-binding_3/MltF_N"/>
</dbReference>
<name>A0A222FGT7_9GAMM</name>
<dbReference type="SUPFAM" id="SSF53850">
    <property type="entry name" value="Periplasmic binding protein-like II"/>
    <property type="match status" value="1"/>
</dbReference>
<dbReference type="Gene3D" id="3.40.190.10">
    <property type="entry name" value="Periplasmic binding protein-like II"/>
    <property type="match status" value="2"/>
</dbReference>
<keyword evidence="6" id="KW-1185">Reference proteome</keyword>
<evidence type="ECO:0000256" key="3">
    <source>
        <dbReference type="SAM" id="SignalP"/>
    </source>
</evidence>
<dbReference type="Pfam" id="PF00497">
    <property type="entry name" value="SBP_bac_3"/>
    <property type="match status" value="1"/>
</dbReference>
<evidence type="ECO:0000313" key="6">
    <source>
        <dbReference type="Proteomes" id="UP000202440"/>
    </source>
</evidence>
<evidence type="ECO:0000256" key="2">
    <source>
        <dbReference type="ARBA" id="ARBA00022729"/>
    </source>
</evidence>
<dbReference type="EMBL" id="CP022530">
    <property type="protein sequence ID" value="ASP37960.1"/>
    <property type="molecule type" value="Genomic_DNA"/>
</dbReference>
<dbReference type="KEGG" id="bsan:CHH28_04375"/>
<keyword evidence="2 3" id="KW-0732">Signal</keyword>
<dbReference type="OrthoDB" id="245568at2"/>
<dbReference type="PANTHER" id="PTHR35936">
    <property type="entry name" value="MEMBRANE-BOUND LYTIC MUREIN TRANSGLYCOSYLASE F"/>
    <property type="match status" value="1"/>
</dbReference>
<feature type="chain" id="PRO_5013166349" description="Solute-binding protein family 3/N-terminal domain-containing protein" evidence="3">
    <location>
        <begin position="20"/>
        <end position="257"/>
    </location>
</feature>
<proteinExistence type="inferred from homology"/>
<dbReference type="SMART" id="SM00062">
    <property type="entry name" value="PBPb"/>
    <property type="match status" value="1"/>
</dbReference>